<dbReference type="NCBIfam" id="TIGR00968">
    <property type="entry name" value="3a0106s01"/>
    <property type="match status" value="1"/>
</dbReference>
<organism evidence="7 8">
    <name type="scientific">Alcanivorax quisquiliarum</name>
    <dbReference type="NCBI Taxonomy" id="2933565"/>
    <lineage>
        <taxon>Bacteria</taxon>
        <taxon>Pseudomonadati</taxon>
        <taxon>Pseudomonadota</taxon>
        <taxon>Gammaproteobacteria</taxon>
        <taxon>Oceanospirillales</taxon>
        <taxon>Alcanivoracaceae</taxon>
        <taxon>Alcanivorax</taxon>
    </lineage>
</organism>
<evidence type="ECO:0000313" key="8">
    <source>
        <dbReference type="Proteomes" id="UP001165524"/>
    </source>
</evidence>
<feature type="domain" description="ABC transporter" evidence="6">
    <location>
        <begin position="3"/>
        <end position="237"/>
    </location>
</feature>
<dbReference type="Pfam" id="PF00005">
    <property type="entry name" value="ABC_tran"/>
    <property type="match status" value="1"/>
</dbReference>
<accession>A0ABT0E6I9</accession>
<evidence type="ECO:0000313" key="7">
    <source>
        <dbReference type="EMBL" id="MCK0537284.1"/>
    </source>
</evidence>
<name>A0ABT0E6I9_9GAMM</name>
<comment type="caution">
    <text evidence="7">The sequence shown here is derived from an EMBL/GenBank/DDBJ whole genome shotgun (WGS) entry which is preliminary data.</text>
</comment>
<dbReference type="InterPro" id="IPR050093">
    <property type="entry name" value="ABC_SmlMolc_Importer"/>
</dbReference>
<dbReference type="InterPro" id="IPR027417">
    <property type="entry name" value="P-loop_NTPase"/>
</dbReference>
<dbReference type="InterPro" id="IPR005666">
    <property type="entry name" value="Sulph_transpt1"/>
</dbReference>
<evidence type="ECO:0000256" key="2">
    <source>
        <dbReference type="ARBA" id="ARBA00022741"/>
    </source>
</evidence>
<evidence type="ECO:0000256" key="3">
    <source>
        <dbReference type="ARBA" id="ARBA00022840"/>
    </source>
</evidence>
<sequence>MSIRITDIDKHFGNYHALRKLSLEIGEGELIGLLGPSGSGKTTLLRVIAGLEVADAGQIHFNGEDVTRLDVRRRRVGFVFQQYALFRHMTVLQNVSFGLRILPRRERPAAAEIRRRAQTLLERVQLGHLAGRYPDQLSGGQRQRVALARALAMEPQVLLLDEPFGALDAKVRKELRLWLRELHEEMNFTSVFVTHDQEEALEVSDRVVVMKAGCIEQVAAPAELYARPASRFVFDFLGENNILEGRLSSGRLTQGEAWVQWPALAAGEGDAELYIRNHEMTLQAQPAAGAHLPLEVRSVTQIGPQARLTLAPLGWSTAMPWEWVCANAHEQTLPERGERLYAVPTAGSLFMAGEQTPRWLTPVR</sequence>
<evidence type="ECO:0000256" key="1">
    <source>
        <dbReference type="ARBA" id="ARBA00022448"/>
    </source>
</evidence>
<dbReference type="PROSITE" id="PS00211">
    <property type="entry name" value="ABC_TRANSPORTER_1"/>
    <property type="match status" value="1"/>
</dbReference>
<evidence type="ECO:0000259" key="6">
    <source>
        <dbReference type="PROSITE" id="PS50893"/>
    </source>
</evidence>
<dbReference type="Proteomes" id="UP001165524">
    <property type="component" value="Unassembled WGS sequence"/>
</dbReference>
<evidence type="ECO:0000256" key="5">
    <source>
        <dbReference type="ARBA" id="ARBA00023032"/>
    </source>
</evidence>
<dbReference type="InterPro" id="IPR017871">
    <property type="entry name" value="ABC_transporter-like_CS"/>
</dbReference>
<gene>
    <name evidence="7" type="primary">cysA</name>
    <name evidence="7" type="ORF">MU846_06125</name>
</gene>
<dbReference type="InterPro" id="IPR003439">
    <property type="entry name" value="ABC_transporter-like_ATP-bd"/>
</dbReference>
<keyword evidence="3 7" id="KW-0067">ATP-binding</keyword>
<dbReference type="InterPro" id="IPR003593">
    <property type="entry name" value="AAA+_ATPase"/>
</dbReference>
<evidence type="ECO:0000256" key="4">
    <source>
        <dbReference type="ARBA" id="ARBA00022967"/>
    </source>
</evidence>
<keyword evidence="5" id="KW-0764">Sulfate transport</keyword>
<dbReference type="PANTHER" id="PTHR42781:SF4">
    <property type="entry name" value="SPERMIDINE_PUTRESCINE IMPORT ATP-BINDING PROTEIN POTA"/>
    <property type="match status" value="1"/>
</dbReference>
<keyword evidence="1" id="KW-0813">Transport</keyword>
<dbReference type="EMBL" id="JALKII010000003">
    <property type="protein sequence ID" value="MCK0537284.1"/>
    <property type="molecule type" value="Genomic_DNA"/>
</dbReference>
<keyword evidence="8" id="KW-1185">Reference proteome</keyword>
<dbReference type="PROSITE" id="PS50893">
    <property type="entry name" value="ABC_TRANSPORTER_2"/>
    <property type="match status" value="1"/>
</dbReference>
<keyword evidence="4" id="KW-1278">Translocase</keyword>
<dbReference type="GO" id="GO:0005524">
    <property type="term" value="F:ATP binding"/>
    <property type="evidence" value="ECO:0007669"/>
    <property type="project" value="UniProtKB-KW"/>
</dbReference>
<keyword evidence="2" id="KW-0547">Nucleotide-binding</keyword>
<dbReference type="RefSeq" id="WP_246950357.1">
    <property type="nucleotide sequence ID" value="NZ_JALKII010000003.1"/>
</dbReference>
<dbReference type="SMART" id="SM00382">
    <property type="entry name" value="AAA"/>
    <property type="match status" value="1"/>
</dbReference>
<proteinExistence type="predicted"/>
<dbReference type="PANTHER" id="PTHR42781">
    <property type="entry name" value="SPERMIDINE/PUTRESCINE IMPORT ATP-BINDING PROTEIN POTA"/>
    <property type="match status" value="1"/>
</dbReference>
<dbReference type="SUPFAM" id="SSF52540">
    <property type="entry name" value="P-loop containing nucleoside triphosphate hydrolases"/>
    <property type="match status" value="1"/>
</dbReference>
<protein>
    <submittedName>
        <fullName evidence="7">Sulfate ABC transporter ATP-binding protein</fullName>
    </submittedName>
</protein>
<dbReference type="Gene3D" id="3.40.50.300">
    <property type="entry name" value="P-loop containing nucleotide triphosphate hydrolases"/>
    <property type="match status" value="1"/>
</dbReference>
<reference evidence="7" key="1">
    <citation type="submission" date="2022-04" db="EMBL/GenBank/DDBJ databases">
        <title>Alcanivorax sp. CY1518 draft genome sequence.</title>
        <authorList>
            <person name="Zhao G."/>
            <person name="An M."/>
        </authorList>
    </citation>
    <scope>NUCLEOTIDE SEQUENCE</scope>
    <source>
        <strain evidence="7">CY1518</strain>
    </source>
</reference>